<proteinExistence type="predicted"/>
<dbReference type="CDD" id="cd00067">
    <property type="entry name" value="GAL4"/>
    <property type="match status" value="1"/>
</dbReference>
<evidence type="ECO:0000256" key="7">
    <source>
        <dbReference type="ARBA" id="ARBA00023242"/>
    </source>
</evidence>
<dbReference type="InterPro" id="IPR007219">
    <property type="entry name" value="XnlR_reg_dom"/>
</dbReference>
<dbReference type="CDD" id="cd12148">
    <property type="entry name" value="fungal_TF_MHR"/>
    <property type="match status" value="1"/>
</dbReference>
<feature type="region of interest" description="Disordered" evidence="8">
    <location>
        <begin position="712"/>
        <end position="736"/>
    </location>
</feature>
<dbReference type="PROSITE" id="PS00463">
    <property type="entry name" value="ZN2_CY6_FUNGAL_1"/>
    <property type="match status" value="1"/>
</dbReference>
<dbReference type="AlphaFoldDB" id="A0AAN6DN57"/>
<dbReference type="SMART" id="SM00066">
    <property type="entry name" value="GAL4"/>
    <property type="match status" value="1"/>
</dbReference>
<keyword evidence="6" id="KW-0804">Transcription</keyword>
<protein>
    <submittedName>
        <fullName evidence="10">Fungal-specific transcription factor domain-containing protein</fullName>
    </submittedName>
</protein>
<dbReference type="GO" id="GO:0008270">
    <property type="term" value="F:zinc ion binding"/>
    <property type="evidence" value="ECO:0007669"/>
    <property type="project" value="InterPro"/>
</dbReference>
<keyword evidence="7" id="KW-0539">Nucleus</keyword>
<evidence type="ECO:0000256" key="4">
    <source>
        <dbReference type="ARBA" id="ARBA00023015"/>
    </source>
</evidence>
<feature type="domain" description="Zn(2)-C6 fungal-type" evidence="9">
    <location>
        <begin position="26"/>
        <end position="57"/>
    </location>
</feature>
<dbReference type="GO" id="GO:0005634">
    <property type="term" value="C:nucleus"/>
    <property type="evidence" value="ECO:0007669"/>
    <property type="project" value="UniProtKB-SubCell"/>
</dbReference>
<dbReference type="InterPro" id="IPR001138">
    <property type="entry name" value="Zn2Cys6_DnaBD"/>
</dbReference>
<name>A0AAN6DN57_9EURO</name>
<dbReference type="SMART" id="SM00906">
    <property type="entry name" value="Fungal_trans"/>
    <property type="match status" value="1"/>
</dbReference>
<evidence type="ECO:0000256" key="2">
    <source>
        <dbReference type="ARBA" id="ARBA00022723"/>
    </source>
</evidence>
<keyword evidence="11" id="KW-1185">Reference proteome</keyword>
<gene>
    <name evidence="10" type="ORF">EDD36DRAFT_106718</name>
</gene>
<reference evidence="10" key="1">
    <citation type="journal article" date="2022" name="bioRxiv">
        <title>Deciphering the potential niche of two novel black yeast fungi from a biological soil crust based on their genomes, phenotypes, and melanin regulation.</title>
        <authorList>
            <consortium name="DOE Joint Genome Institute"/>
            <person name="Carr E.C."/>
            <person name="Barton Q."/>
            <person name="Grambo S."/>
            <person name="Sullivan M."/>
            <person name="Renfro C.M."/>
            <person name="Kuo A."/>
            <person name="Pangilinan J."/>
            <person name="Lipzen A."/>
            <person name="Keymanesh K."/>
            <person name="Savage E."/>
            <person name="Barry K."/>
            <person name="Grigoriev I.V."/>
            <person name="Riekhof W.R."/>
            <person name="Harris S.S."/>
        </authorList>
    </citation>
    <scope>NUCLEOTIDE SEQUENCE</scope>
    <source>
        <strain evidence="10">JF 03-4F</strain>
    </source>
</reference>
<comment type="caution">
    <text evidence="10">The sequence shown here is derived from an EMBL/GenBank/DDBJ whole genome shotgun (WGS) entry which is preliminary data.</text>
</comment>
<evidence type="ECO:0000313" key="10">
    <source>
        <dbReference type="EMBL" id="KAI1608177.1"/>
    </source>
</evidence>
<dbReference type="GO" id="GO:0003677">
    <property type="term" value="F:DNA binding"/>
    <property type="evidence" value="ECO:0007669"/>
    <property type="project" value="UniProtKB-KW"/>
</dbReference>
<feature type="region of interest" description="Disordered" evidence="8">
    <location>
        <begin position="199"/>
        <end position="231"/>
    </location>
</feature>
<dbReference type="EMBL" id="MU404364">
    <property type="protein sequence ID" value="KAI1608177.1"/>
    <property type="molecule type" value="Genomic_DNA"/>
</dbReference>
<evidence type="ECO:0000256" key="3">
    <source>
        <dbReference type="ARBA" id="ARBA00022833"/>
    </source>
</evidence>
<sequence length="788" mass="87733">MSDFHHRSRIEGFPKPNQLGLAKCKACNACRRKKIKCDGKQPRCGQCQALPVGECAYGNDGRRYTRTKRDSMASVANKLSTLESLLKGLDQRLLPEHDRRLPLEQSSTDRDDDQTPGPSQDSAGIATPDVALQAGQTAASPSRAPPATAVDGFSFHGHLSGEYELGSVTAQGLGRSRDELTLPAVANFMVDNQGSISAHGPSSAYHYQDKSSCDAGDHPDDGAGRGSKLAPASTFDVADPYNNEDIRVQLIAHAALERQKESSALLLGRYDFDGLDSDTAQHLLQIHWNRHHVLFPLTYRPLLMKDGARDGAYANKLLWNAIFYASALHSTRPHVNEPRPGDGESLRDRFRRRFKQLLADALEESTTPTISALLLMGNSLVASGSPTAGWNYCGLAYRMIIDMGLHLDSRKTRPSQPMSSKSHTMISFTEAEQEMRRRIFYGAYIVDKFQSLYFGRTPALPMIGTEPPQIFLDTYEDLELWAPYADASPEANEPFRPYTPRPQQVVPTMRALLGLAEITNDIISEFYMPSRVQMSRDQATECLEHLRKRLDDWHESLPACLLFRPLEDPTPPPNHLSLHTTFHTLRILVHRPFLQEGHLTSLNVSIDGVSFEKTCLVAARQICRLAKAYEEAFGLHHAPYLFSYALFSAATVITRHESDSELMMYLFLALTRIQNGANFGLSKPLMIIRDLMERVGVDTRTITAATQSLNQQLRKEGEENSTPGLPPANDAPLLNDPLGNKSMSGLDLTWLEDLGYLQTSDDDAMQWLMNPAYVEDSQVLYGLFEPSD</sequence>
<dbReference type="PANTHER" id="PTHR31313">
    <property type="entry name" value="TY1 ENHANCER ACTIVATOR"/>
    <property type="match status" value="1"/>
</dbReference>
<keyword evidence="3" id="KW-0862">Zinc</keyword>
<dbReference type="Proteomes" id="UP001203852">
    <property type="component" value="Unassembled WGS sequence"/>
</dbReference>
<feature type="compositionally biased region" description="Basic and acidic residues" evidence="8">
    <location>
        <begin position="207"/>
        <end position="223"/>
    </location>
</feature>
<evidence type="ECO:0000256" key="1">
    <source>
        <dbReference type="ARBA" id="ARBA00004123"/>
    </source>
</evidence>
<accession>A0AAN6DN57</accession>
<keyword evidence="2" id="KW-0479">Metal-binding</keyword>
<evidence type="ECO:0000313" key="11">
    <source>
        <dbReference type="Proteomes" id="UP001203852"/>
    </source>
</evidence>
<evidence type="ECO:0000256" key="5">
    <source>
        <dbReference type="ARBA" id="ARBA00023125"/>
    </source>
</evidence>
<dbReference type="InterPro" id="IPR036864">
    <property type="entry name" value="Zn2-C6_fun-type_DNA-bd_sf"/>
</dbReference>
<organism evidence="10 11">
    <name type="scientific">Exophiala viscosa</name>
    <dbReference type="NCBI Taxonomy" id="2486360"/>
    <lineage>
        <taxon>Eukaryota</taxon>
        <taxon>Fungi</taxon>
        <taxon>Dikarya</taxon>
        <taxon>Ascomycota</taxon>
        <taxon>Pezizomycotina</taxon>
        <taxon>Eurotiomycetes</taxon>
        <taxon>Chaetothyriomycetidae</taxon>
        <taxon>Chaetothyriales</taxon>
        <taxon>Herpotrichiellaceae</taxon>
        <taxon>Exophiala</taxon>
    </lineage>
</organism>
<comment type="subcellular location">
    <subcellularLocation>
        <location evidence="1">Nucleus</location>
    </subcellularLocation>
</comment>
<keyword evidence="5" id="KW-0238">DNA-binding</keyword>
<evidence type="ECO:0000256" key="6">
    <source>
        <dbReference type="ARBA" id="ARBA00023163"/>
    </source>
</evidence>
<dbReference type="SUPFAM" id="SSF57701">
    <property type="entry name" value="Zn2/Cys6 DNA-binding domain"/>
    <property type="match status" value="1"/>
</dbReference>
<dbReference type="Pfam" id="PF00172">
    <property type="entry name" value="Zn_clus"/>
    <property type="match status" value="1"/>
</dbReference>
<dbReference type="PROSITE" id="PS50048">
    <property type="entry name" value="ZN2_CY6_FUNGAL_2"/>
    <property type="match status" value="1"/>
</dbReference>
<dbReference type="PANTHER" id="PTHR31313:SF86">
    <property type="entry name" value="ZN(2)-C6 FUNGAL-TYPE DOMAIN-CONTAINING PROTEIN"/>
    <property type="match status" value="1"/>
</dbReference>
<evidence type="ECO:0000259" key="9">
    <source>
        <dbReference type="PROSITE" id="PS50048"/>
    </source>
</evidence>
<dbReference type="InterPro" id="IPR051615">
    <property type="entry name" value="Transcr_Regulatory_Elem"/>
</dbReference>
<dbReference type="GO" id="GO:0006351">
    <property type="term" value="P:DNA-templated transcription"/>
    <property type="evidence" value="ECO:0007669"/>
    <property type="project" value="InterPro"/>
</dbReference>
<dbReference type="Gene3D" id="4.10.240.10">
    <property type="entry name" value="Zn(2)-C6 fungal-type DNA-binding domain"/>
    <property type="match status" value="1"/>
</dbReference>
<evidence type="ECO:0000256" key="8">
    <source>
        <dbReference type="SAM" id="MobiDB-lite"/>
    </source>
</evidence>
<keyword evidence="4" id="KW-0805">Transcription regulation</keyword>
<feature type="region of interest" description="Disordered" evidence="8">
    <location>
        <begin position="96"/>
        <end position="125"/>
    </location>
</feature>
<dbReference type="Pfam" id="PF04082">
    <property type="entry name" value="Fungal_trans"/>
    <property type="match status" value="1"/>
</dbReference>
<dbReference type="GO" id="GO:0000981">
    <property type="term" value="F:DNA-binding transcription factor activity, RNA polymerase II-specific"/>
    <property type="evidence" value="ECO:0007669"/>
    <property type="project" value="InterPro"/>
</dbReference>